<comment type="similarity">
    <text evidence="5">Belongs to the UPF0182 family.</text>
</comment>
<dbReference type="NCBIfam" id="NF000825">
    <property type="entry name" value="PRK00068.1"/>
    <property type="match status" value="1"/>
</dbReference>
<name>A0ABM9LZB2_9MYCO</name>
<feature type="region of interest" description="Disordered" evidence="6">
    <location>
        <begin position="905"/>
        <end position="959"/>
    </location>
</feature>
<gene>
    <name evidence="7" type="ORF">MU0053_003485</name>
</gene>
<reference evidence="7 8" key="1">
    <citation type="submission" date="2023-08" db="EMBL/GenBank/DDBJ databases">
        <authorList>
            <person name="Folkvardsen B D."/>
            <person name="Norman A."/>
        </authorList>
    </citation>
    <scope>NUCLEOTIDE SEQUENCE [LARGE SCALE GENOMIC DNA]</scope>
    <source>
        <strain evidence="7 8">Mu0053</strain>
    </source>
</reference>
<dbReference type="PANTHER" id="PTHR39344">
    <property type="entry name" value="UPF0182 PROTEIN SLL1060"/>
    <property type="match status" value="1"/>
</dbReference>
<protein>
    <recommendedName>
        <fullName evidence="5">UPF0182 protein MU0053_003485</fullName>
    </recommendedName>
</protein>
<dbReference type="PANTHER" id="PTHR39344:SF1">
    <property type="entry name" value="UPF0182 PROTEIN SLL1060"/>
    <property type="match status" value="1"/>
</dbReference>
<keyword evidence="2 5" id="KW-0812">Transmembrane</keyword>
<feature type="transmembrane region" description="Helical" evidence="5">
    <location>
        <begin position="287"/>
        <end position="307"/>
    </location>
</feature>
<feature type="transmembrane region" description="Helical" evidence="5">
    <location>
        <begin position="261"/>
        <end position="280"/>
    </location>
</feature>
<organism evidence="7 8">
    <name type="scientific">[Mycobacterium] burgundiense</name>
    <dbReference type="NCBI Taxonomy" id="3064286"/>
    <lineage>
        <taxon>Bacteria</taxon>
        <taxon>Bacillati</taxon>
        <taxon>Actinomycetota</taxon>
        <taxon>Actinomycetes</taxon>
        <taxon>Mycobacteriales</taxon>
        <taxon>Mycobacteriaceae</taxon>
        <taxon>Mycolicibacterium</taxon>
    </lineage>
</organism>
<dbReference type="HAMAP" id="MF_01600">
    <property type="entry name" value="UPF0182"/>
    <property type="match status" value="1"/>
</dbReference>
<dbReference type="NCBIfam" id="NF009097">
    <property type="entry name" value="PRK12438.1"/>
    <property type="match status" value="1"/>
</dbReference>
<feature type="transmembrane region" description="Helical" evidence="5">
    <location>
        <begin position="114"/>
        <end position="135"/>
    </location>
</feature>
<evidence type="ECO:0000313" key="8">
    <source>
        <dbReference type="Proteomes" id="UP001190465"/>
    </source>
</evidence>
<feature type="transmembrane region" description="Helical" evidence="5">
    <location>
        <begin position="171"/>
        <end position="193"/>
    </location>
</feature>
<keyword evidence="3 5" id="KW-1133">Transmembrane helix</keyword>
<dbReference type="InterPro" id="IPR005372">
    <property type="entry name" value="UPF0182"/>
</dbReference>
<dbReference type="RefSeq" id="WP_308478866.1">
    <property type="nucleotide sequence ID" value="NZ_OY726397.1"/>
</dbReference>
<comment type="subcellular location">
    <subcellularLocation>
        <location evidence="5">Cell membrane</location>
        <topology evidence="5">Multi-pass membrane protein</topology>
    </subcellularLocation>
</comment>
<sequence>MGMRPAAKMPSLTRRSRGLIVIGAVAVVLLLVGPRFIDTYVDWLWFGELGYRSVFTTVLFTRLAVFLVAALLVGAIVFIGLMLAYRSRPVFVPASGPNDPVVRYRTAVLSQPKLIGIGIPVLIGLLSGLVAQSYWVRVQLFLHGGDFGVTDPQFGKDLGFYAFELPFLRLVVSYLFVAIVLALLANLVGHYIFGGIRLSGREGAVTRAARIQLVAIVGVLVLLKAVAYWLDRYELLSNTRAGKPFTGAGYTDINAVMPAKLILLAIAVICAVAVFSALVLRDLRIPAIGLVLLLLSSVVVGAGWPLVVEQFSVKPNAAQKESEYISRSITATRDAYGLTDDKVTYRDYSGDAPTSAQQVAADSATISNIRVLDPRIVSPAFTQFQQAKNFYAFPEELSMDRYRMPNGDIREFVVAARELDPARLIDNQRDWINRHSVYTHGNGFIASPANTVRGIANDPNQNGGYPEFLASVVGANGTVVSPGPAELEQPRIYYGPIIASAPADYAIVGSNGVDREYDYETNTETKNYTYTGSGGVPLGSWVARSLFAAKFAERNFLFSNVIGPDSKILFNRDPAERVQAVAPWLTTDSMLYPAIVDGRIKWIIDGYTTLDNYPYSELTVLSSATADSTTPSVNNRLVPDKQVSYIRNSVKATVDAYDGTVTLYAHDESDPVLQAWMKVFPDTIQPNSAISDSLAQHFRYPEDLFKVQRSLLARYHVDDPVTFFSTSDFWNVPQDPIRQGTFQPPYYVVANSPTEGDNSAAFQLTSAMNQLNREYLASFISANSDPENYGQLTVLTVPGQVRGPSLAHGAINTDTSVSEHLGQIGRDGQNRIQWGNMLTLPVGHGGLLYVQPVYASPGRADAASTYPRLIRVAMMYGDKVGYAPTVREALDQIFGAGAGATAVGPAPMAPSTPGGGQPAAQQTPPAGTPPAEGRPSTPAPAAAVPPATDGVPQQLSGPKAAALQEIGAAMDAVRQAQQSGDFAEYGEALQRLDDAMTKFDSAG</sequence>
<evidence type="ECO:0000256" key="4">
    <source>
        <dbReference type="ARBA" id="ARBA00023136"/>
    </source>
</evidence>
<dbReference type="EMBL" id="OY726397">
    <property type="protein sequence ID" value="CAJ1507357.1"/>
    <property type="molecule type" value="Genomic_DNA"/>
</dbReference>
<feature type="transmembrane region" description="Helical" evidence="5">
    <location>
        <begin position="213"/>
        <end position="230"/>
    </location>
</feature>
<dbReference type="Pfam" id="PF03699">
    <property type="entry name" value="UPF0182"/>
    <property type="match status" value="1"/>
</dbReference>
<feature type="transmembrane region" description="Helical" evidence="5">
    <location>
        <begin position="63"/>
        <end position="85"/>
    </location>
</feature>
<evidence type="ECO:0000256" key="6">
    <source>
        <dbReference type="SAM" id="MobiDB-lite"/>
    </source>
</evidence>
<evidence type="ECO:0000256" key="1">
    <source>
        <dbReference type="ARBA" id="ARBA00022475"/>
    </source>
</evidence>
<accession>A0ABM9LZB2</accession>
<evidence type="ECO:0000313" key="7">
    <source>
        <dbReference type="EMBL" id="CAJ1507357.1"/>
    </source>
</evidence>
<evidence type="ECO:0000256" key="3">
    <source>
        <dbReference type="ARBA" id="ARBA00022989"/>
    </source>
</evidence>
<proteinExistence type="inferred from homology"/>
<feature type="compositionally biased region" description="Low complexity" evidence="6">
    <location>
        <begin position="918"/>
        <end position="947"/>
    </location>
</feature>
<dbReference type="Proteomes" id="UP001190465">
    <property type="component" value="Chromosome"/>
</dbReference>
<evidence type="ECO:0000256" key="2">
    <source>
        <dbReference type="ARBA" id="ARBA00022692"/>
    </source>
</evidence>
<evidence type="ECO:0000256" key="5">
    <source>
        <dbReference type="HAMAP-Rule" id="MF_01600"/>
    </source>
</evidence>
<keyword evidence="1 5" id="KW-1003">Cell membrane</keyword>
<keyword evidence="8" id="KW-1185">Reference proteome</keyword>
<comment type="caution">
    <text evidence="5">Lacks conserved residue(s) required for the propagation of feature annotation.</text>
</comment>
<keyword evidence="4 5" id="KW-0472">Membrane</keyword>